<comment type="caution">
    <text evidence="1">The sequence shown here is derived from an EMBL/GenBank/DDBJ whole genome shotgun (WGS) entry which is preliminary data.</text>
</comment>
<keyword evidence="2" id="KW-1185">Reference proteome</keyword>
<name>A0A151NHS1_ALLMI</name>
<sequence>MVTLISSRSPGLVTRDLMLPICLDYSLAKRACYGCFSPGGALRPTCFRCQFSRRPTGHAEVADSACLYLTSLGASLAAVDYCTPDPSIPSCLSSGELLVGGNVAAERRARILGPPGTLSLRPLPKSATKGKKKRDTVLQGALSLAARSDLPQHYAAVFD</sequence>
<protein>
    <submittedName>
        <fullName evidence="1">Uncharacterized protein</fullName>
    </submittedName>
</protein>
<accession>A0A151NHS1</accession>
<evidence type="ECO:0000313" key="1">
    <source>
        <dbReference type="EMBL" id="KYO36045.1"/>
    </source>
</evidence>
<organism evidence="1 2">
    <name type="scientific">Alligator mississippiensis</name>
    <name type="common">American alligator</name>
    <dbReference type="NCBI Taxonomy" id="8496"/>
    <lineage>
        <taxon>Eukaryota</taxon>
        <taxon>Metazoa</taxon>
        <taxon>Chordata</taxon>
        <taxon>Craniata</taxon>
        <taxon>Vertebrata</taxon>
        <taxon>Euteleostomi</taxon>
        <taxon>Archelosauria</taxon>
        <taxon>Archosauria</taxon>
        <taxon>Crocodylia</taxon>
        <taxon>Alligatoridae</taxon>
        <taxon>Alligatorinae</taxon>
        <taxon>Alligator</taxon>
    </lineage>
</organism>
<proteinExistence type="predicted"/>
<dbReference type="AlphaFoldDB" id="A0A151NHS1"/>
<gene>
    <name evidence="1" type="ORF">Y1Q_0013093</name>
</gene>
<evidence type="ECO:0000313" key="2">
    <source>
        <dbReference type="Proteomes" id="UP000050525"/>
    </source>
</evidence>
<dbReference type="EMBL" id="AKHW03003018">
    <property type="protein sequence ID" value="KYO36045.1"/>
    <property type="molecule type" value="Genomic_DNA"/>
</dbReference>
<dbReference type="Proteomes" id="UP000050525">
    <property type="component" value="Unassembled WGS sequence"/>
</dbReference>
<reference evidence="1 2" key="1">
    <citation type="journal article" date="2012" name="Genome Biol.">
        <title>Sequencing three crocodilian genomes to illuminate the evolution of archosaurs and amniotes.</title>
        <authorList>
            <person name="St John J.A."/>
            <person name="Braun E.L."/>
            <person name="Isberg S.R."/>
            <person name="Miles L.G."/>
            <person name="Chong A.Y."/>
            <person name="Gongora J."/>
            <person name="Dalzell P."/>
            <person name="Moran C."/>
            <person name="Bed'hom B."/>
            <person name="Abzhanov A."/>
            <person name="Burgess S.C."/>
            <person name="Cooksey A.M."/>
            <person name="Castoe T.A."/>
            <person name="Crawford N.G."/>
            <person name="Densmore L.D."/>
            <person name="Drew J.C."/>
            <person name="Edwards S.V."/>
            <person name="Faircloth B.C."/>
            <person name="Fujita M.K."/>
            <person name="Greenwold M.J."/>
            <person name="Hoffmann F.G."/>
            <person name="Howard J.M."/>
            <person name="Iguchi T."/>
            <person name="Janes D.E."/>
            <person name="Khan S.Y."/>
            <person name="Kohno S."/>
            <person name="de Koning A.J."/>
            <person name="Lance S.L."/>
            <person name="McCarthy F.M."/>
            <person name="McCormack J.E."/>
            <person name="Merchant M.E."/>
            <person name="Peterson D.G."/>
            <person name="Pollock D.D."/>
            <person name="Pourmand N."/>
            <person name="Raney B.J."/>
            <person name="Roessler K.A."/>
            <person name="Sanford J.R."/>
            <person name="Sawyer R.H."/>
            <person name="Schmidt C.J."/>
            <person name="Triplett E.W."/>
            <person name="Tuberville T.D."/>
            <person name="Venegas-Anaya M."/>
            <person name="Howard J.T."/>
            <person name="Jarvis E.D."/>
            <person name="Guillette L.J.Jr."/>
            <person name="Glenn T.C."/>
            <person name="Green R.E."/>
            <person name="Ray D.A."/>
        </authorList>
    </citation>
    <scope>NUCLEOTIDE SEQUENCE [LARGE SCALE GENOMIC DNA]</scope>
    <source>
        <strain evidence="1">KSC_2009_1</strain>
    </source>
</reference>